<dbReference type="EMBL" id="KZ293464">
    <property type="protein sequence ID" value="PBK62687.1"/>
    <property type="molecule type" value="Genomic_DNA"/>
</dbReference>
<evidence type="ECO:0000313" key="2">
    <source>
        <dbReference type="EMBL" id="PBK62687.1"/>
    </source>
</evidence>
<dbReference type="SUPFAM" id="SSF55658">
    <property type="entry name" value="L9 N-domain-like"/>
    <property type="match status" value="1"/>
</dbReference>
<dbReference type="InterPro" id="IPR011320">
    <property type="entry name" value="RNase_H1_N"/>
</dbReference>
<evidence type="ECO:0000259" key="1">
    <source>
        <dbReference type="Pfam" id="PF01693"/>
    </source>
</evidence>
<protein>
    <recommendedName>
        <fullName evidence="1">Ribonuclease H1 N-terminal domain-containing protein</fullName>
    </recommendedName>
</protein>
<evidence type="ECO:0000313" key="3">
    <source>
        <dbReference type="Proteomes" id="UP000218334"/>
    </source>
</evidence>
<dbReference type="Pfam" id="PF01693">
    <property type="entry name" value="Cauli_VI"/>
    <property type="match status" value="1"/>
</dbReference>
<proteinExistence type="predicted"/>
<accession>A0A2H3BDL2</accession>
<dbReference type="Proteomes" id="UP000218334">
    <property type="component" value="Unassembled WGS sequence"/>
</dbReference>
<dbReference type="InterPro" id="IPR009027">
    <property type="entry name" value="Ribosomal_bL9/RNase_H1_N"/>
</dbReference>
<dbReference type="AlphaFoldDB" id="A0A2H3BDL2"/>
<reference evidence="3" key="1">
    <citation type="journal article" date="2017" name="Nat. Ecol. Evol.">
        <title>Genome expansion and lineage-specific genetic innovations in the forest pathogenic fungi Armillaria.</title>
        <authorList>
            <person name="Sipos G."/>
            <person name="Prasanna A.N."/>
            <person name="Walter M.C."/>
            <person name="O'Connor E."/>
            <person name="Balint B."/>
            <person name="Krizsan K."/>
            <person name="Kiss B."/>
            <person name="Hess J."/>
            <person name="Varga T."/>
            <person name="Slot J."/>
            <person name="Riley R."/>
            <person name="Boka B."/>
            <person name="Rigling D."/>
            <person name="Barry K."/>
            <person name="Lee J."/>
            <person name="Mihaltcheva S."/>
            <person name="LaButti K."/>
            <person name="Lipzen A."/>
            <person name="Waldron R."/>
            <person name="Moloney N.M."/>
            <person name="Sperisen C."/>
            <person name="Kredics L."/>
            <person name="Vagvoelgyi C."/>
            <person name="Patrignani A."/>
            <person name="Fitzpatrick D."/>
            <person name="Nagy I."/>
            <person name="Doyle S."/>
            <person name="Anderson J.B."/>
            <person name="Grigoriev I.V."/>
            <person name="Gueldener U."/>
            <person name="Muensterkoetter M."/>
            <person name="Nagy L.G."/>
        </authorList>
    </citation>
    <scope>NUCLEOTIDE SEQUENCE [LARGE SCALE GENOMIC DNA]</scope>
    <source>
        <strain evidence="3">28-4</strain>
    </source>
</reference>
<sequence length="282" mass="31064">MFISASIFNFFDSHVELQLFAGAVQRTIQLVAKCFIPLSANPSTHLATPVSISSDAISEGDEVSDNEYTVISKTMTTTETTIICSPCRRAMPVVEFSPNYSHSTTPGPLSPSHTDVFTASSPMQYAKVNRESTPMSIGISKFTPATPERGLWLPARSGRVLSYHILHPNTIPRPVLKHPPITTYYIVFIGQEVGVFDDSDNVAERCNHVSGARHKSYPTFDMALAKYTYKYHKNALKVCPLAGSRFDILGDEFDTLEWNDDIAQALNEAEEKAKGKGKAKAV</sequence>
<keyword evidence="3" id="KW-1185">Reference proteome</keyword>
<feature type="domain" description="Ribonuclease H1 N-terminal" evidence="1">
    <location>
        <begin position="184"/>
        <end position="224"/>
    </location>
</feature>
<organism evidence="2 3">
    <name type="scientific">Armillaria solidipes</name>
    <dbReference type="NCBI Taxonomy" id="1076256"/>
    <lineage>
        <taxon>Eukaryota</taxon>
        <taxon>Fungi</taxon>
        <taxon>Dikarya</taxon>
        <taxon>Basidiomycota</taxon>
        <taxon>Agaricomycotina</taxon>
        <taxon>Agaricomycetes</taxon>
        <taxon>Agaricomycetidae</taxon>
        <taxon>Agaricales</taxon>
        <taxon>Marasmiineae</taxon>
        <taxon>Physalacriaceae</taxon>
        <taxon>Armillaria</taxon>
    </lineage>
</organism>
<dbReference type="Gene3D" id="3.40.970.10">
    <property type="entry name" value="Ribonuclease H1, N-terminal domain"/>
    <property type="match status" value="1"/>
</dbReference>
<dbReference type="InterPro" id="IPR037056">
    <property type="entry name" value="RNase_H1_N_sf"/>
</dbReference>
<name>A0A2H3BDL2_9AGAR</name>
<gene>
    <name evidence="2" type="ORF">ARMSODRAFT_1024668</name>
</gene>